<organism evidence="1 2">
    <name type="scientific">Peronosclerospora sorghi</name>
    <dbReference type="NCBI Taxonomy" id="230839"/>
    <lineage>
        <taxon>Eukaryota</taxon>
        <taxon>Sar</taxon>
        <taxon>Stramenopiles</taxon>
        <taxon>Oomycota</taxon>
        <taxon>Peronosporomycetes</taxon>
        <taxon>Peronosporales</taxon>
        <taxon>Peronosporaceae</taxon>
        <taxon>Peronosclerospora</taxon>
    </lineage>
</organism>
<dbReference type="EMBL" id="CM047583">
    <property type="protein sequence ID" value="KAI9914210.1"/>
    <property type="molecule type" value="Genomic_DNA"/>
</dbReference>
<comment type="caution">
    <text evidence="1">The sequence shown here is derived from an EMBL/GenBank/DDBJ whole genome shotgun (WGS) entry which is preliminary data.</text>
</comment>
<proteinExistence type="predicted"/>
<keyword evidence="2" id="KW-1185">Reference proteome</keyword>
<evidence type="ECO:0000313" key="1">
    <source>
        <dbReference type="EMBL" id="KAI9914210.1"/>
    </source>
</evidence>
<dbReference type="Proteomes" id="UP001163321">
    <property type="component" value="Chromosome 4"/>
</dbReference>
<sequence length="1432" mass="164256">MARDLLESVFVHQIHVNIVRFRAQIARITKSHDTSGMASQRHAHFAFAIRWFVHTIPRLSDYSQLMEFRTKTYPSLPDGLGLRIVLPRAGDLRYRSRIPNLFAQCLYIHADPRRRFWYARFQLKRKFIVLTTQGDVYVKTSVTAFTLADLPNKNVLSIPRMVPGDLVKVLDFAQCSRIEGQHWEIVLVRWSSGMETWLPLEVVNFFAPNLLQEFYVNSINSWAFHSRVKQENLVGFRTEVELWLSHPEFQEFYKLLRQKIANTSMLQSQPQSVLASAPAHVNPEHLVSSVPLLNSPIPFVPRARQPTGPQTMSPSEILIHEFEQRRLAKERQEELERARQIEPVNLELQQQQWARNQAKQLENETRLQHEQKRQKARENLQKRQKDYEQRLRAQKAKEELLEMERKEQERRNRETDRDDLRRTRMQNKPDKAKSCQESRTSPPHRTKTDNSHVNKVSAKNSDDDYIPSDASSESNARDASVNHNIGDDIQPRKRRRKRLLYSQVELEDEDDYELPDLSQPPRYRHRRIVDPSDCQDDCNSGQQRKVSDISDQFNVSGINSSSLKNVDHAHHSTCDTDKDDDHPQLPVETVPIAPNVCDAASRSWEAHFIDDENDDSDDDSDDDLTFSNTSGDIRCPCGITTAGKYRGQWLQCCNKECGFLEHADCVGFLTKFDNQPPNYLCSRCHPESYQARCVKASQRTMDWLFQCCESRNRKQLMELLKNDAVAINLPLDSKNTLYENRTLAMQAARNGLIECLHYLLVERRVDIFATDLRSWNALHHAVHGESIACCRFLLKQNRKLLLHPDSRGCTPFHYMLQSPKVNKLSIHCMQGDTALIGTKDLDSNFPIHYACQVVNRYTFKICQIIFAARSSMLFEKSNDGLNPLMILCKATAAAITNSKRKKTDKTAEVGKSAKDIISLMLDIDVFGDCLNQTAPNGWFPLHFAAASGSYDLITLMCQFGRFDVNFSAEGSRQTALHVAAQENCSLSVRALLLEGVDVVAKDNDERIPVLSTRSVSCVRELMNYKLAQQLSILQQMLGNYQLRGLVCQWQRIVASDPTCFDIINDWCQTDIAQIERFEELLLSNPFLLRLDNKIDYVRKKVIPSIKSIPSAKGKPCSDTHLRGQRKLKFVFSRESGCFWKQFIKMGKALEPENFRMPIIFSITPSDTDSQGTDDNIELVLIRLAAGLRKEVSGLLTRESCCNLDDICLSYSKPELSVKLLEFYLLGELVAHFVLFAVSLSGIFDFNPGFLRCISCKGKYQLAEDRLWKTAGSSFVLGFEAVLPATLELFHAEDLRVLFHGPDHKFNALEIDWGTAVNWKICKEGENGTNSALVWLPRLVTELVREDQQLLLLFMTETYQLINDRFFRSEGEVGRINIASFPETDGGPDHDAMYPIMEYNTDTLRLPSYSCYEAFKRGLLTVIRHADRAFLPD</sequence>
<name>A0ACC0W7V6_9STRA</name>
<accession>A0ACC0W7V6</accession>
<reference evidence="1 2" key="1">
    <citation type="journal article" date="2022" name="bioRxiv">
        <title>The genome of the oomycete Peronosclerospora sorghi, a cosmopolitan pathogen of maize and sorghum, is inflated with dispersed pseudogenes.</title>
        <authorList>
            <person name="Fletcher K."/>
            <person name="Martin F."/>
            <person name="Isakeit T."/>
            <person name="Cavanaugh K."/>
            <person name="Magill C."/>
            <person name="Michelmore R."/>
        </authorList>
    </citation>
    <scope>NUCLEOTIDE SEQUENCE [LARGE SCALE GENOMIC DNA]</scope>
    <source>
        <strain evidence="1">P6</strain>
    </source>
</reference>
<protein>
    <submittedName>
        <fullName evidence="1">Uncharacterized protein</fullName>
    </submittedName>
</protein>
<evidence type="ECO:0000313" key="2">
    <source>
        <dbReference type="Proteomes" id="UP001163321"/>
    </source>
</evidence>
<gene>
    <name evidence="1" type="ORF">PsorP6_004883</name>
</gene>